<dbReference type="PRINTS" id="PR00131">
    <property type="entry name" value="GLHYDRLASE1"/>
</dbReference>
<dbReference type="PANTHER" id="PTHR10353:SF122">
    <property type="entry name" value="6-PHOSPHO-BETA-GLUCOSIDASE ASCB-RELATED"/>
    <property type="match status" value="1"/>
</dbReference>
<name>A0A1I2RT90_9LACO</name>
<evidence type="ECO:0000256" key="3">
    <source>
        <dbReference type="ARBA" id="ARBA00023295"/>
    </source>
</evidence>
<dbReference type="Pfam" id="PF00232">
    <property type="entry name" value="Glyco_hydro_1"/>
    <property type="match status" value="1"/>
</dbReference>
<dbReference type="EMBL" id="FOPI01000020">
    <property type="protein sequence ID" value="SFG43293.1"/>
    <property type="molecule type" value="Genomic_DNA"/>
</dbReference>
<dbReference type="GeneID" id="29801982"/>
<accession>A0A1I2RT90</accession>
<dbReference type="InterPro" id="IPR017853">
    <property type="entry name" value="GH"/>
</dbReference>
<dbReference type="Proteomes" id="UP000182635">
    <property type="component" value="Unassembled WGS sequence"/>
</dbReference>
<dbReference type="GO" id="GO:0016052">
    <property type="term" value="P:carbohydrate catabolic process"/>
    <property type="evidence" value="ECO:0007669"/>
    <property type="project" value="TreeGrafter"/>
</dbReference>
<dbReference type="FunFam" id="3.20.20.80:FF:000004">
    <property type="entry name" value="Beta-glucosidase 6-phospho-beta-glucosidase"/>
    <property type="match status" value="1"/>
</dbReference>
<gene>
    <name evidence="5" type="ORF">SAMN02910432_01349</name>
</gene>
<keyword evidence="3" id="KW-0326">Glycosidase</keyword>
<dbReference type="SUPFAM" id="SSF51445">
    <property type="entry name" value="(Trans)glycosidases"/>
    <property type="match status" value="1"/>
</dbReference>
<dbReference type="OrthoDB" id="1688691at2"/>
<dbReference type="GO" id="GO:0005829">
    <property type="term" value="C:cytosol"/>
    <property type="evidence" value="ECO:0007669"/>
    <property type="project" value="TreeGrafter"/>
</dbReference>
<dbReference type="InterPro" id="IPR001360">
    <property type="entry name" value="Glyco_hydro_1"/>
</dbReference>
<comment type="similarity">
    <text evidence="1 4">Belongs to the glycosyl hydrolase 1 family.</text>
</comment>
<dbReference type="AlphaFoldDB" id="A0A1I2RT90"/>
<evidence type="ECO:0000256" key="4">
    <source>
        <dbReference type="RuleBase" id="RU003690"/>
    </source>
</evidence>
<protein>
    <submittedName>
        <fullName evidence="5">6-phospho-beta-glucosidase</fullName>
    </submittedName>
</protein>
<dbReference type="GO" id="GO:0008422">
    <property type="term" value="F:beta-glucosidase activity"/>
    <property type="evidence" value="ECO:0007669"/>
    <property type="project" value="TreeGrafter"/>
</dbReference>
<organism evidence="5 6">
    <name type="scientific">Ligilactobacillus ruminis DSM 20403 = NBRC 102161</name>
    <dbReference type="NCBI Taxonomy" id="1423798"/>
    <lineage>
        <taxon>Bacteria</taxon>
        <taxon>Bacillati</taxon>
        <taxon>Bacillota</taxon>
        <taxon>Bacilli</taxon>
        <taxon>Lactobacillales</taxon>
        <taxon>Lactobacillaceae</taxon>
        <taxon>Ligilactobacillus</taxon>
    </lineage>
</organism>
<dbReference type="PANTHER" id="PTHR10353">
    <property type="entry name" value="GLYCOSYL HYDROLASE"/>
    <property type="match status" value="1"/>
</dbReference>
<evidence type="ECO:0000256" key="1">
    <source>
        <dbReference type="ARBA" id="ARBA00010838"/>
    </source>
</evidence>
<reference evidence="6" key="1">
    <citation type="submission" date="2016-10" db="EMBL/GenBank/DDBJ databases">
        <authorList>
            <person name="Varghese N."/>
            <person name="Submissions S."/>
        </authorList>
    </citation>
    <scope>NUCLEOTIDE SEQUENCE [LARGE SCALE GENOMIC DNA]</scope>
    <source>
        <strain evidence="6">DSM 20403</strain>
    </source>
</reference>
<evidence type="ECO:0000313" key="6">
    <source>
        <dbReference type="Proteomes" id="UP000182635"/>
    </source>
</evidence>
<evidence type="ECO:0000256" key="2">
    <source>
        <dbReference type="ARBA" id="ARBA00022801"/>
    </source>
</evidence>
<evidence type="ECO:0000313" key="5">
    <source>
        <dbReference type="EMBL" id="SFG43293.1"/>
    </source>
</evidence>
<dbReference type="Gene3D" id="3.20.20.80">
    <property type="entry name" value="Glycosidases"/>
    <property type="match status" value="1"/>
</dbReference>
<sequence length="460" mass="53799">MQTNRKMPQGFFWGNSVSSMQTEGAWNIGGKGLSVYDVRPADENSSDWHVAIDEYHRYEEDLDLMAEMNMNMYRIQISWSRVNPQGDGEFNEEGIAFYDRLVDAMLERGIEPMICLYHFDMPLNLAKNGNGFMSRHVVDAFVRYGKKMIEHFSDRVKYWITFNEHNLYFGDGAFLFAGCENVEKSLDNLYKIFHHTMLAHAELDAFVHENYDDVKFGGMLAYTPVYPAASRPKDVFLADRATEFLIYNLCDLFANGHYSLAVEHFIKENKLDMDFLESDREILSKMKADFLAFSYYRTDVLDSTKVPDGTAPNRYLNFGYVENEYLEANEWGWQIDPLGFREAIDTLYFRYQLPIFPIENGIGIREQWDGEHEIQDDKRIEYHRDHIKAMKDAMFEDGAKVIGYLGWGLIDIPSSHGDMEKRYGAVYVNRSNHDLKDLRRIPKKSFHWFKKIFKDNGDEL</sequence>
<proteinExistence type="inferred from homology"/>
<keyword evidence="2" id="KW-0378">Hydrolase</keyword>
<dbReference type="RefSeq" id="WP_014072826.1">
    <property type="nucleotide sequence ID" value="NZ_AYYL01000026.1"/>
</dbReference>